<accession>A0A5C2S3I7</accession>
<keyword evidence="2" id="KW-0732">Signal</keyword>
<keyword evidence="4" id="KW-1185">Reference proteome</keyword>
<evidence type="ECO:0000256" key="1">
    <source>
        <dbReference type="SAM" id="MobiDB-lite"/>
    </source>
</evidence>
<dbReference type="EMBL" id="ML122277">
    <property type="protein sequence ID" value="RPD58052.1"/>
    <property type="molecule type" value="Genomic_DNA"/>
</dbReference>
<evidence type="ECO:0000313" key="4">
    <source>
        <dbReference type="Proteomes" id="UP000313359"/>
    </source>
</evidence>
<feature type="region of interest" description="Disordered" evidence="1">
    <location>
        <begin position="58"/>
        <end position="79"/>
    </location>
</feature>
<dbReference type="AlphaFoldDB" id="A0A5C2S3I7"/>
<gene>
    <name evidence="3" type="ORF">L227DRAFT_655057</name>
</gene>
<feature type="signal peptide" evidence="2">
    <location>
        <begin position="1"/>
        <end position="22"/>
    </location>
</feature>
<evidence type="ECO:0000313" key="3">
    <source>
        <dbReference type="EMBL" id="RPD58052.1"/>
    </source>
</evidence>
<evidence type="ECO:0000256" key="2">
    <source>
        <dbReference type="SAM" id="SignalP"/>
    </source>
</evidence>
<dbReference type="OrthoDB" id="2753631at2759"/>
<feature type="chain" id="PRO_5023002244" evidence="2">
    <location>
        <begin position="23"/>
        <end position="156"/>
    </location>
</feature>
<dbReference type="Proteomes" id="UP000313359">
    <property type="component" value="Unassembled WGS sequence"/>
</dbReference>
<name>A0A5C2S3I7_9APHY</name>
<reference evidence="3" key="1">
    <citation type="journal article" date="2018" name="Genome Biol. Evol.">
        <title>Genomics and development of Lentinus tigrinus, a white-rot wood-decaying mushroom with dimorphic fruiting bodies.</title>
        <authorList>
            <person name="Wu B."/>
            <person name="Xu Z."/>
            <person name="Knudson A."/>
            <person name="Carlson A."/>
            <person name="Chen N."/>
            <person name="Kovaka S."/>
            <person name="LaButti K."/>
            <person name="Lipzen A."/>
            <person name="Pennachio C."/>
            <person name="Riley R."/>
            <person name="Schakwitz W."/>
            <person name="Umezawa K."/>
            <person name="Ohm R.A."/>
            <person name="Grigoriev I.V."/>
            <person name="Nagy L.G."/>
            <person name="Gibbons J."/>
            <person name="Hibbett D."/>
        </authorList>
    </citation>
    <scope>NUCLEOTIDE SEQUENCE [LARGE SCALE GENOMIC DNA]</scope>
    <source>
        <strain evidence="3">ALCF2SS1-6</strain>
    </source>
</reference>
<protein>
    <submittedName>
        <fullName evidence="3">Uncharacterized protein</fullName>
    </submittedName>
</protein>
<sequence>MFFSKSFALTAVALVASTGVSASVMLEARQDCYTRTRTITEYRPAMTSTSTVTSTITETSSETFSKRQTPYTTTETSPFATFTESTPKTMGDLVQPLLQWPTLERAVVNATRSEYQVTEGDIERMARAWPKLTRLALRWNARASRAAGGAVPPLKI</sequence>
<organism evidence="3 4">
    <name type="scientific">Lentinus tigrinus ALCF2SS1-6</name>
    <dbReference type="NCBI Taxonomy" id="1328759"/>
    <lineage>
        <taxon>Eukaryota</taxon>
        <taxon>Fungi</taxon>
        <taxon>Dikarya</taxon>
        <taxon>Basidiomycota</taxon>
        <taxon>Agaricomycotina</taxon>
        <taxon>Agaricomycetes</taxon>
        <taxon>Polyporales</taxon>
        <taxon>Polyporaceae</taxon>
        <taxon>Lentinus</taxon>
    </lineage>
</organism>
<proteinExistence type="predicted"/>